<evidence type="ECO:0000256" key="2">
    <source>
        <dbReference type="ARBA" id="ARBA00022692"/>
    </source>
</evidence>
<feature type="transmembrane region" description="Helical" evidence="5">
    <location>
        <begin position="212"/>
        <end position="232"/>
    </location>
</feature>
<dbReference type="PANTHER" id="PTHR37422">
    <property type="entry name" value="TEICHURONIC ACID BIOSYNTHESIS PROTEIN TUAE"/>
    <property type="match status" value="1"/>
</dbReference>
<keyword evidence="3 5" id="KW-1133">Transmembrane helix</keyword>
<keyword evidence="7" id="KW-0436">Ligase</keyword>
<gene>
    <name evidence="7" type="ORF">SAMN06265222_11180</name>
</gene>
<name>A0ABY1QHY1_9BACT</name>
<feature type="transmembrane region" description="Helical" evidence="5">
    <location>
        <begin position="434"/>
        <end position="451"/>
    </location>
</feature>
<organism evidence="7 8">
    <name type="scientific">Neorhodopirellula lusitana</name>
    <dbReference type="NCBI Taxonomy" id="445327"/>
    <lineage>
        <taxon>Bacteria</taxon>
        <taxon>Pseudomonadati</taxon>
        <taxon>Planctomycetota</taxon>
        <taxon>Planctomycetia</taxon>
        <taxon>Pirellulales</taxon>
        <taxon>Pirellulaceae</taxon>
        <taxon>Neorhodopirellula</taxon>
    </lineage>
</organism>
<evidence type="ECO:0000256" key="3">
    <source>
        <dbReference type="ARBA" id="ARBA00022989"/>
    </source>
</evidence>
<dbReference type="Pfam" id="PF04932">
    <property type="entry name" value="Wzy_C"/>
    <property type="match status" value="1"/>
</dbReference>
<feature type="transmembrane region" description="Helical" evidence="5">
    <location>
        <begin position="284"/>
        <end position="304"/>
    </location>
</feature>
<accession>A0ABY1QHY1</accession>
<feature type="transmembrane region" description="Helical" evidence="5">
    <location>
        <begin position="404"/>
        <end position="422"/>
    </location>
</feature>
<evidence type="ECO:0000256" key="5">
    <source>
        <dbReference type="SAM" id="Phobius"/>
    </source>
</evidence>
<feature type="transmembrane region" description="Helical" evidence="5">
    <location>
        <begin position="237"/>
        <end position="254"/>
    </location>
</feature>
<protein>
    <submittedName>
        <fullName evidence="7">O-antigen ligase</fullName>
    </submittedName>
</protein>
<dbReference type="PANTHER" id="PTHR37422:SF17">
    <property type="entry name" value="O-ANTIGEN LIGASE"/>
    <property type="match status" value="1"/>
</dbReference>
<reference evidence="7 8" key="1">
    <citation type="submission" date="2017-05" db="EMBL/GenBank/DDBJ databases">
        <authorList>
            <person name="Varghese N."/>
            <person name="Submissions S."/>
        </authorList>
    </citation>
    <scope>NUCLEOTIDE SEQUENCE [LARGE SCALE GENOMIC DNA]</scope>
    <source>
        <strain evidence="7 8">DSM 25457</strain>
    </source>
</reference>
<feature type="domain" description="O-antigen ligase-related" evidence="6">
    <location>
        <begin position="249"/>
        <end position="384"/>
    </location>
</feature>
<dbReference type="GO" id="GO:0016874">
    <property type="term" value="F:ligase activity"/>
    <property type="evidence" value="ECO:0007669"/>
    <property type="project" value="UniProtKB-KW"/>
</dbReference>
<feature type="transmembrane region" description="Helical" evidence="5">
    <location>
        <begin position="160"/>
        <end position="184"/>
    </location>
</feature>
<evidence type="ECO:0000313" key="7">
    <source>
        <dbReference type="EMBL" id="SMP68535.1"/>
    </source>
</evidence>
<dbReference type="RefSeq" id="WP_283434049.1">
    <property type="nucleotide sequence ID" value="NZ_FXUG01000011.1"/>
</dbReference>
<keyword evidence="2 5" id="KW-0812">Transmembrane</keyword>
<comment type="caution">
    <text evidence="7">The sequence shown here is derived from an EMBL/GenBank/DDBJ whole genome shotgun (WGS) entry which is preliminary data.</text>
</comment>
<dbReference type="EMBL" id="FXUG01000011">
    <property type="protein sequence ID" value="SMP68535.1"/>
    <property type="molecule type" value="Genomic_DNA"/>
</dbReference>
<feature type="transmembrane region" description="Helical" evidence="5">
    <location>
        <begin position="260"/>
        <end position="277"/>
    </location>
</feature>
<sequence length="485" mass="53178">MDTSSANLSAKLSESAKIDAHCRSVGAVPQRAAVELSLVERLALLVGIVEIPLQIDKYFMYHQDDASLGAVGGFNLSFTTLALIYLYARWFADMALHRRRTILPPLFGIPMVFYLGTVLLSSLSASVTMLTYFDFANLMHGYLLFFYIANRVQTHKDVLFMLLALATTLLVQAMLIFFASVIGMDDEQRAFGPLLLTVDKGRRHGGSMHSPVLAGSTMALIWLPVASALTFVRQRWCWSYLVVATGAGMLAILLTQTRGALLTSAIGSVILGAGLLARGWLPKWTLPMAMLLGVMSIYPMFLIYKKRIEHGDGDSAIARKHLSLIALETIAERPILGHGSGNCHIAAQDIANQGEYRSEWYFTIHSKYLLVWIETGLIGLIAFLGVLGTGFYHGLACWRSRDPALSVLGLALFAALAGHSVHMMVDVFNSRTQVQMLWCMLGLAAAVYKLSRHGTNSSANPKTVSRRAIRSRFATNRFEIAGGVA</sequence>
<evidence type="ECO:0000313" key="8">
    <source>
        <dbReference type="Proteomes" id="UP001158067"/>
    </source>
</evidence>
<evidence type="ECO:0000256" key="4">
    <source>
        <dbReference type="ARBA" id="ARBA00023136"/>
    </source>
</evidence>
<dbReference type="InterPro" id="IPR051533">
    <property type="entry name" value="WaaL-like"/>
</dbReference>
<feature type="transmembrane region" description="Helical" evidence="5">
    <location>
        <begin position="369"/>
        <end position="392"/>
    </location>
</feature>
<feature type="transmembrane region" description="Helical" evidence="5">
    <location>
        <begin position="66"/>
        <end position="90"/>
    </location>
</feature>
<evidence type="ECO:0000259" key="6">
    <source>
        <dbReference type="Pfam" id="PF04932"/>
    </source>
</evidence>
<keyword evidence="4 5" id="KW-0472">Membrane</keyword>
<feature type="transmembrane region" description="Helical" evidence="5">
    <location>
        <begin position="129"/>
        <end position="148"/>
    </location>
</feature>
<keyword evidence="8" id="KW-1185">Reference proteome</keyword>
<proteinExistence type="predicted"/>
<dbReference type="InterPro" id="IPR007016">
    <property type="entry name" value="O-antigen_ligase-rel_domated"/>
</dbReference>
<comment type="subcellular location">
    <subcellularLocation>
        <location evidence="1">Membrane</location>
        <topology evidence="1">Multi-pass membrane protein</topology>
    </subcellularLocation>
</comment>
<evidence type="ECO:0000256" key="1">
    <source>
        <dbReference type="ARBA" id="ARBA00004141"/>
    </source>
</evidence>
<feature type="transmembrane region" description="Helical" evidence="5">
    <location>
        <begin position="102"/>
        <end position="123"/>
    </location>
</feature>
<dbReference type="Proteomes" id="UP001158067">
    <property type="component" value="Unassembled WGS sequence"/>
</dbReference>